<evidence type="ECO:0000259" key="2">
    <source>
        <dbReference type="PROSITE" id="PS50004"/>
    </source>
</evidence>
<dbReference type="AlphaFoldDB" id="A0A6P7SJ91"/>
<feature type="domain" description="C2" evidence="2">
    <location>
        <begin position="328"/>
        <end position="461"/>
    </location>
</feature>
<dbReference type="GO" id="GO:0005544">
    <property type="term" value="F:calcium-dependent phospholipid binding"/>
    <property type="evidence" value="ECO:0007669"/>
    <property type="project" value="TreeGrafter"/>
</dbReference>
<reference evidence="4" key="1">
    <citation type="submission" date="2025-08" db="UniProtKB">
        <authorList>
            <consortium name="RefSeq"/>
        </authorList>
    </citation>
    <scope>IDENTIFICATION</scope>
</reference>
<dbReference type="GO" id="GO:0017156">
    <property type="term" value="P:calcium-ion regulated exocytosis"/>
    <property type="evidence" value="ECO:0007669"/>
    <property type="project" value="TreeGrafter"/>
</dbReference>
<keyword evidence="3" id="KW-1185">Reference proteome</keyword>
<dbReference type="PANTHER" id="PTHR10024">
    <property type="entry name" value="SYNAPTOTAGMIN"/>
    <property type="match status" value="1"/>
</dbReference>
<proteinExistence type="predicted"/>
<dbReference type="SMART" id="SM00239">
    <property type="entry name" value="C2"/>
    <property type="match status" value="2"/>
</dbReference>
<organism evidence="3 4">
    <name type="scientific">Octopus sinensis</name>
    <name type="common">East Asian common octopus</name>
    <dbReference type="NCBI Taxonomy" id="2607531"/>
    <lineage>
        <taxon>Eukaryota</taxon>
        <taxon>Metazoa</taxon>
        <taxon>Spiralia</taxon>
        <taxon>Lophotrochozoa</taxon>
        <taxon>Mollusca</taxon>
        <taxon>Cephalopoda</taxon>
        <taxon>Coleoidea</taxon>
        <taxon>Octopodiformes</taxon>
        <taxon>Octopoda</taxon>
        <taxon>Incirrata</taxon>
        <taxon>Octopodidae</taxon>
        <taxon>Octopus</taxon>
    </lineage>
</organism>
<dbReference type="RefSeq" id="XP_029638424.2">
    <property type="nucleotide sequence ID" value="XM_029782564.2"/>
</dbReference>
<dbReference type="PROSITE" id="PS50004">
    <property type="entry name" value="C2"/>
    <property type="match status" value="2"/>
</dbReference>
<dbReference type="SUPFAM" id="SSF49562">
    <property type="entry name" value="C2 domain (Calcium/lipid-binding domain, CaLB)"/>
    <property type="match status" value="2"/>
</dbReference>
<dbReference type="GO" id="GO:0070382">
    <property type="term" value="C:exocytic vesicle"/>
    <property type="evidence" value="ECO:0007669"/>
    <property type="project" value="TreeGrafter"/>
</dbReference>
<dbReference type="Gene3D" id="2.60.40.150">
    <property type="entry name" value="C2 domain"/>
    <property type="match status" value="2"/>
</dbReference>
<dbReference type="GO" id="GO:0001786">
    <property type="term" value="F:phosphatidylserine binding"/>
    <property type="evidence" value="ECO:0007669"/>
    <property type="project" value="TreeGrafter"/>
</dbReference>
<dbReference type="CDD" id="cd00276">
    <property type="entry name" value="C2B_Synaptotagmin"/>
    <property type="match status" value="1"/>
</dbReference>
<dbReference type="InterPro" id="IPR000008">
    <property type="entry name" value="C2_dom"/>
</dbReference>
<name>A0A6P7SJ91_9MOLL</name>
<dbReference type="Proteomes" id="UP000515154">
    <property type="component" value="Linkage group LG1"/>
</dbReference>
<dbReference type="KEGG" id="osn:115213535"/>
<dbReference type="GO" id="GO:0005509">
    <property type="term" value="F:calcium ion binding"/>
    <property type="evidence" value="ECO:0007669"/>
    <property type="project" value="TreeGrafter"/>
</dbReference>
<evidence type="ECO:0000256" key="1">
    <source>
        <dbReference type="SAM" id="MobiDB-lite"/>
    </source>
</evidence>
<accession>A0A6P7SJ91</accession>
<feature type="region of interest" description="Disordered" evidence="1">
    <location>
        <begin position="129"/>
        <end position="152"/>
    </location>
</feature>
<evidence type="ECO:0000313" key="4">
    <source>
        <dbReference type="RefSeq" id="XP_029638424.2"/>
    </source>
</evidence>
<dbReference type="Pfam" id="PF00168">
    <property type="entry name" value="C2"/>
    <property type="match status" value="2"/>
</dbReference>
<evidence type="ECO:0000313" key="3">
    <source>
        <dbReference type="Proteomes" id="UP000515154"/>
    </source>
</evidence>
<dbReference type="GO" id="GO:0030276">
    <property type="term" value="F:clathrin binding"/>
    <property type="evidence" value="ECO:0007669"/>
    <property type="project" value="TreeGrafter"/>
</dbReference>
<gene>
    <name evidence="4" type="primary">LOC115213535</name>
</gene>
<feature type="domain" description="C2" evidence="2">
    <location>
        <begin position="194"/>
        <end position="313"/>
    </location>
</feature>
<sequence length="465" mass="52372">MYVYNSEKNAEEITYSAKKKVTIGETTEKKKISNKYNIGSETLGRKVELGWISTCFGRDMGSTPSSPSSSEEQEGDKFWVPPNVAQRKRAQSLVPFTLHRSSIDDGSSGTPTPTSAAAVRDLAFYFPPTKSDSDTGAERASPAAKAPDMSPCVSKLRQRRASMHDAIDYTKIDTKLYDKILVRNKSVPSIQEEGRGTLNFSIHYNKDKSLLTVKIIQARDLVPCENNGTVDPFCKVSILPKRWNQLNGKVLKSTLNPKFEEEFVFEMPAGDLRTSTLEILLVHHDKFSRGNSIGKVQMALCDVDLSDKVIIWKNIMKITSEDKDRDRDIGDLMFSLSYLSSAERLTVVVVKSRNLEHTEKGKITLDPYVKVTLIYAGKKIKRKKTTTKRNTHNPDWNEALVFNLSREYIKEITIELVIYHDNKIGNDEILGKVLLNPHSTGEEKIHLGDMIVGKSTGPRWHKLTM</sequence>
<dbReference type="GO" id="GO:0000149">
    <property type="term" value="F:SNARE binding"/>
    <property type="evidence" value="ECO:0007669"/>
    <property type="project" value="TreeGrafter"/>
</dbReference>
<dbReference type="InterPro" id="IPR035892">
    <property type="entry name" value="C2_domain_sf"/>
</dbReference>
<dbReference type="PANTHER" id="PTHR10024:SF383">
    <property type="entry name" value="C2 DOMAIN-CONTAINING PROTEIN"/>
    <property type="match status" value="1"/>
</dbReference>
<dbReference type="GO" id="GO:0005886">
    <property type="term" value="C:plasma membrane"/>
    <property type="evidence" value="ECO:0007669"/>
    <property type="project" value="TreeGrafter"/>
</dbReference>
<protein>
    <submittedName>
        <fullName evidence="4">Synaptotagmin-5 isoform X1</fullName>
    </submittedName>
</protein>